<dbReference type="Gramene" id="OBART01G38100.1">
    <property type="protein sequence ID" value="OBART01G38100.1"/>
    <property type="gene ID" value="OBART01G38100"/>
</dbReference>
<dbReference type="AlphaFoldDB" id="A0A0D3EWK8"/>
<accession>A0A0D3EWK8</accession>
<dbReference type="Proteomes" id="UP000026960">
    <property type="component" value="Chromosome 1"/>
</dbReference>
<protein>
    <submittedName>
        <fullName evidence="2">Uncharacterized protein</fullName>
    </submittedName>
</protein>
<dbReference type="EnsemblPlants" id="OBART01G38100.1">
    <property type="protein sequence ID" value="OBART01G38100.1"/>
    <property type="gene ID" value="OBART01G38100"/>
</dbReference>
<proteinExistence type="predicted"/>
<reference evidence="2" key="2">
    <citation type="submission" date="2015-03" db="UniProtKB">
        <authorList>
            <consortium name="EnsemblPlants"/>
        </authorList>
    </citation>
    <scope>IDENTIFICATION</scope>
</reference>
<dbReference type="HOGENOM" id="CLU_1770880_0_0_1"/>
<feature type="compositionally biased region" description="Basic and acidic residues" evidence="1">
    <location>
        <begin position="1"/>
        <end position="13"/>
    </location>
</feature>
<evidence type="ECO:0000313" key="3">
    <source>
        <dbReference type="Proteomes" id="UP000026960"/>
    </source>
</evidence>
<evidence type="ECO:0000256" key="1">
    <source>
        <dbReference type="SAM" id="MobiDB-lite"/>
    </source>
</evidence>
<dbReference type="PaxDb" id="65489-OBART01G38100.1"/>
<sequence length="147" mass="16884">MRSYMLEDGKGDTKTGNTQRDSEIDKGKRIAVIENVKTMENERIQFEEDMLGEQDMNYAEEIHQTNVLSLLDQDFIDNSMLESSSTNVDFNYNLVNEVEQNGNDSMQTVIDAKNMSEVIPEMNFEAQVDSVQPWSLDLFNLQESIEV</sequence>
<keyword evidence="3" id="KW-1185">Reference proteome</keyword>
<evidence type="ECO:0000313" key="2">
    <source>
        <dbReference type="EnsemblPlants" id="OBART01G38100.1"/>
    </source>
</evidence>
<feature type="region of interest" description="Disordered" evidence="1">
    <location>
        <begin position="1"/>
        <end position="23"/>
    </location>
</feature>
<reference evidence="2" key="1">
    <citation type="journal article" date="2009" name="Rice">
        <title>De Novo Next Generation Sequencing of Plant Genomes.</title>
        <authorList>
            <person name="Rounsley S."/>
            <person name="Marri P.R."/>
            <person name="Yu Y."/>
            <person name="He R."/>
            <person name="Sisneros N."/>
            <person name="Goicoechea J.L."/>
            <person name="Lee S.J."/>
            <person name="Angelova A."/>
            <person name="Kudrna D."/>
            <person name="Luo M."/>
            <person name="Affourtit J."/>
            <person name="Desany B."/>
            <person name="Knight J."/>
            <person name="Niazi F."/>
            <person name="Egholm M."/>
            <person name="Wing R.A."/>
        </authorList>
    </citation>
    <scope>NUCLEOTIDE SEQUENCE [LARGE SCALE GENOMIC DNA]</scope>
    <source>
        <strain evidence="2">cv. IRGC 105608</strain>
    </source>
</reference>
<name>A0A0D3EWK8_9ORYZ</name>
<organism evidence="2">
    <name type="scientific">Oryza barthii</name>
    <dbReference type="NCBI Taxonomy" id="65489"/>
    <lineage>
        <taxon>Eukaryota</taxon>
        <taxon>Viridiplantae</taxon>
        <taxon>Streptophyta</taxon>
        <taxon>Embryophyta</taxon>
        <taxon>Tracheophyta</taxon>
        <taxon>Spermatophyta</taxon>
        <taxon>Magnoliopsida</taxon>
        <taxon>Liliopsida</taxon>
        <taxon>Poales</taxon>
        <taxon>Poaceae</taxon>
        <taxon>BOP clade</taxon>
        <taxon>Oryzoideae</taxon>
        <taxon>Oryzeae</taxon>
        <taxon>Oryzinae</taxon>
        <taxon>Oryza</taxon>
    </lineage>
</organism>